<dbReference type="RefSeq" id="WP_157079976.1">
    <property type="nucleotide sequence ID" value="NZ_CBCRUZ010000007.1"/>
</dbReference>
<accession>A0ABX8S6Y0</accession>
<dbReference type="EMBL" id="CP079105">
    <property type="protein sequence ID" value="QXQ13593.1"/>
    <property type="molecule type" value="Genomic_DNA"/>
</dbReference>
<feature type="region of interest" description="Disordered" evidence="1">
    <location>
        <begin position="24"/>
        <end position="52"/>
    </location>
</feature>
<sequence>MRVEQAGREHDVLCHGRQPTCSTPHVRFEEPWHGGRTGPQGPRHEAPSPSGGEFRGIDVYTFGIHPVGVMEGRHLSNCALDGIGLPTVRVLKEGNVYFPRKSYQLWQFIVVEAAQDRLRSDHQNVGILDDSARGTKNMG</sequence>
<dbReference type="Proteomes" id="UP000887023">
    <property type="component" value="Chromosome"/>
</dbReference>
<proteinExistence type="predicted"/>
<reference evidence="2" key="1">
    <citation type="submission" date="2021-07" db="EMBL/GenBank/DDBJ databases">
        <title>Candidatus Kaistella beijingensis sp. nov. isolated from a municipal wastewater treatment plant is involved in sludge foaming.</title>
        <authorList>
            <person name="Song Y."/>
            <person name="Liu S.-J."/>
        </authorList>
    </citation>
    <scope>NUCLEOTIDE SEQUENCE</scope>
    <source>
        <strain evidence="2">DSM 43998</strain>
    </source>
</reference>
<protein>
    <submittedName>
        <fullName evidence="2">Uncharacterized protein</fullName>
    </submittedName>
</protein>
<evidence type="ECO:0000313" key="2">
    <source>
        <dbReference type="EMBL" id="QXQ13593.1"/>
    </source>
</evidence>
<gene>
    <name evidence="2" type="ORF">KV203_17550</name>
</gene>
<evidence type="ECO:0000256" key="1">
    <source>
        <dbReference type="SAM" id="MobiDB-lite"/>
    </source>
</evidence>
<organism evidence="2 3">
    <name type="scientific">Skermania pinensis</name>
    <dbReference type="NCBI Taxonomy" id="39122"/>
    <lineage>
        <taxon>Bacteria</taxon>
        <taxon>Bacillati</taxon>
        <taxon>Actinomycetota</taxon>
        <taxon>Actinomycetes</taxon>
        <taxon>Mycobacteriales</taxon>
        <taxon>Gordoniaceae</taxon>
        <taxon>Skermania</taxon>
    </lineage>
</organism>
<name>A0ABX8S6Y0_9ACTN</name>
<evidence type="ECO:0000313" key="3">
    <source>
        <dbReference type="Proteomes" id="UP000887023"/>
    </source>
</evidence>
<keyword evidence="3" id="KW-1185">Reference proteome</keyword>